<feature type="transmembrane region" description="Helical" evidence="7">
    <location>
        <begin position="61"/>
        <end position="81"/>
    </location>
</feature>
<evidence type="ECO:0000313" key="10">
    <source>
        <dbReference type="Proteomes" id="UP000186156"/>
    </source>
</evidence>
<feature type="transmembrane region" description="Helical" evidence="7">
    <location>
        <begin position="393"/>
        <end position="411"/>
    </location>
</feature>
<dbReference type="InterPro" id="IPR001958">
    <property type="entry name" value="Tet-R_TetA/multi-R_MdtG-like"/>
</dbReference>
<dbReference type="PRINTS" id="PR01035">
    <property type="entry name" value="TCRTETA"/>
</dbReference>
<reference evidence="10" key="1">
    <citation type="submission" date="2017-01" db="EMBL/GenBank/DDBJ databases">
        <authorList>
            <person name="Varghese N."/>
            <person name="Submissions S."/>
        </authorList>
    </citation>
    <scope>NUCLEOTIDE SEQUENCE [LARGE SCALE GENOMIC DNA]</scope>
    <source>
        <strain evidence="10">DSM 16176</strain>
    </source>
</reference>
<dbReference type="PANTHER" id="PTHR43414:SF6">
    <property type="entry name" value="MULTIDRUG RESISTANCE PROTEIN MDTG"/>
    <property type="match status" value="1"/>
</dbReference>
<name>A0A1N7M4Q4_9BACL</name>
<evidence type="ECO:0000256" key="4">
    <source>
        <dbReference type="ARBA" id="ARBA00022692"/>
    </source>
</evidence>
<dbReference type="Proteomes" id="UP000186156">
    <property type="component" value="Unassembled WGS sequence"/>
</dbReference>
<dbReference type="AlphaFoldDB" id="A0A1N7M4Q4"/>
<accession>A0A1N7M4Q4</accession>
<dbReference type="Pfam" id="PF07690">
    <property type="entry name" value="MFS_1"/>
    <property type="match status" value="1"/>
</dbReference>
<keyword evidence="6 7" id="KW-0472">Membrane</keyword>
<dbReference type="EMBL" id="FTOO01000004">
    <property type="protein sequence ID" value="SIS81095.1"/>
    <property type="molecule type" value="Genomic_DNA"/>
</dbReference>
<protein>
    <submittedName>
        <fullName evidence="9">MFS transporter, DHA1 family, multidrug resistance protein</fullName>
    </submittedName>
</protein>
<feature type="transmembrane region" description="Helical" evidence="7">
    <location>
        <begin position="365"/>
        <end position="387"/>
    </location>
</feature>
<keyword evidence="4 7" id="KW-0812">Transmembrane</keyword>
<keyword evidence="2" id="KW-0813">Transport</keyword>
<keyword evidence="10" id="KW-1185">Reference proteome</keyword>
<feature type="transmembrane region" description="Helical" evidence="7">
    <location>
        <begin position="23"/>
        <end position="49"/>
    </location>
</feature>
<feature type="transmembrane region" description="Helical" evidence="7">
    <location>
        <begin position="93"/>
        <end position="111"/>
    </location>
</feature>
<dbReference type="PANTHER" id="PTHR43414">
    <property type="entry name" value="MULTIDRUG RESISTANCE PROTEIN MDTG"/>
    <property type="match status" value="1"/>
</dbReference>
<evidence type="ECO:0000256" key="2">
    <source>
        <dbReference type="ARBA" id="ARBA00022448"/>
    </source>
</evidence>
<evidence type="ECO:0000256" key="5">
    <source>
        <dbReference type="ARBA" id="ARBA00022989"/>
    </source>
</evidence>
<feature type="transmembrane region" description="Helical" evidence="7">
    <location>
        <begin position="150"/>
        <end position="176"/>
    </location>
</feature>
<dbReference type="RefSeq" id="WP_234969647.1">
    <property type="nucleotide sequence ID" value="NZ_FTOO01000004.1"/>
</dbReference>
<comment type="subcellular location">
    <subcellularLocation>
        <location evidence="1">Cell membrane</location>
        <topology evidence="1">Multi-pass membrane protein</topology>
    </subcellularLocation>
</comment>
<dbReference type="SUPFAM" id="SSF103473">
    <property type="entry name" value="MFS general substrate transporter"/>
    <property type="match status" value="2"/>
</dbReference>
<feature type="transmembrane region" description="Helical" evidence="7">
    <location>
        <begin position="182"/>
        <end position="202"/>
    </location>
</feature>
<evidence type="ECO:0000259" key="8">
    <source>
        <dbReference type="PROSITE" id="PS50850"/>
    </source>
</evidence>
<evidence type="ECO:0000313" key="9">
    <source>
        <dbReference type="EMBL" id="SIS81095.1"/>
    </source>
</evidence>
<feature type="domain" description="Major facilitator superfamily (MFS) profile" evidence="8">
    <location>
        <begin position="22"/>
        <end position="419"/>
    </location>
</feature>
<proteinExistence type="predicted"/>
<gene>
    <name evidence="9" type="ORF">SAMN05421799_104226</name>
</gene>
<evidence type="ECO:0000256" key="6">
    <source>
        <dbReference type="ARBA" id="ARBA00023136"/>
    </source>
</evidence>
<dbReference type="Gene3D" id="1.20.1250.20">
    <property type="entry name" value="MFS general substrate transporter like domains"/>
    <property type="match status" value="2"/>
</dbReference>
<feature type="transmembrane region" description="Helical" evidence="7">
    <location>
        <begin position="267"/>
        <end position="291"/>
    </location>
</feature>
<evidence type="ECO:0000256" key="7">
    <source>
        <dbReference type="SAM" id="Phobius"/>
    </source>
</evidence>
<evidence type="ECO:0000256" key="3">
    <source>
        <dbReference type="ARBA" id="ARBA00022475"/>
    </source>
</evidence>
<keyword evidence="5 7" id="KW-1133">Transmembrane helix</keyword>
<feature type="transmembrane region" description="Helical" evidence="7">
    <location>
        <begin position="328"/>
        <end position="353"/>
    </location>
</feature>
<keyword evidence="3" id="KW-1003">Cell membrane</keyword>
<dbReference type="InterPro" id="IPR020846">
    <property type="entry name" value="MFS_dom"/>
</dbReference>
<dbReference type="InterPro" id="IPR036259">
    <property type="entry name" value="MFS_trans_sf"/>
</dbReference>
<feature type="transmembrane region" description="Helical" evidence="7">
    <location>
        <begin position="303"/>
        <end position="322"/>
    </location>
</feature>
<dbReference type="InterPro" id="IPR011701">
    <property type="entry name" value="MFS"/>
</dbReference>
<evidence type="ECO:0000256" key="1">
    <source>
        <dbReference type="ARBA" id="ARBA00004651"/>
    </source>
</evidence>
<dbReference type="GO" id="GO:0022857">
    <property type="term" value="F:transmembrane transporter activity"/>
    <property type="evidence" value="ECO:0007669"/>
    <property type="project" value="InterPro"/>
</dbReference>
<dbReference type="STRING" id="252246.SAMN05421799_104226"/>
<sequence length="432" mass="46638">MGGLRVEPGPAERWRPVSWRKTLWTMCAVQAIMMMAFSSMNPFLALYIGQLGVHNARAVDLWAGVVASATFLMSAIMSPVWGSVADRRGKKLMVMRTTLAIAMATSLMGLARNVYELLFIRMLQGAFSGFSASANALVASTMPEERLGFALGWLSTSAMVGSLVGPLLGGVLVDAFHHNYRVVFYLTAAFATTAFLLTWAMIREPKTSPTESKSPSKRMGLIGQFKSIRGLKSVQVMFFVLFVAQFSVMSVQPVLPLYIRELAGRDPALLGALGTLSGACFAVTGVADLLFSPFLGKRSDRIGYRKVLSIALVGAALCYIPQALAPNVWVFMLGRFLLGAFIGGILPTANALVGRMTPRDMRGRVYGLTASSTFLGSFAGPLIGGAVSAGLGIRAMLAVVILLYLVNFAWVRWRVPEWKDDADAEIAHSSNE</sequence>
<dbReference type="GO" id="GO:0005886">
    <property type="term" value="C:plasma membrane"/>
    <property type="evidence" value="ECO:0007669"/>
    <property type="project" value="UniProtKB-SubCell"/>
</dbReference>
<dbReference type="PROSITE" id="PS50850">
    <property type="entry name" value="MFS"/>
    <property type="match status" value="1"/>
</dbReference>
<feature type="transmembrane region" description="Helical" evidence="7">
    <location>
        <begin position="236"/>
        <end position="255"/>
    </location>
</feature>
<organism evidence="9 10">
    <name type="scientific">Alicyclobacillus vulcanalis</name>
    <dbReference type="NCBI Taxonomy" id="252246"/>
    <lineage>
        <taxon>Bacteria</taxon>
        <taxon>Bacillati</taxon>
        <taxon>Bacillota</taxon>
        <taxon>Bacilli</taxon>
        <taxon>Bacillales</taxon>
        <taxon>Alicyclobacillaceae</taxon>
        <taxon>Alicyclobacillus</taxon>
    </lineage>
</organism>